<dbReference type="KEGG" id="aym:YM304_13010"/>
<name>A0A6C7E8Z4_ILUCY</name>
<reference evidence="2 3" key="1">
    <citation type="journal article" date="2013" name="Int. J. Syst. Evol. Microbiol.">
        <title>Ilumatobacter nonamiense sp. nov. and Ilumatobacter coccineum sp. nov., isolated from seashore sand.</title>
        <authorList>
            <person name="Matsumoto A."/>
            <person name="Kasai H."/>
            <person name="Matsuo Y."/>
            <person name="Shizuri Y."/>
            <person name="Ichikawa N."/>
            <person name="Fujita N."/>
            <person name="Omura S."/>
            <person name="Takahashi Y."/>
        </authorList>
    </citation>
    <scope>NUCLEOTIDE SEQUENCE [LARGE SCALE GENOMIC DNA]</scope>
    <source>
        <strain evidence="3">NBRC 103263 / KCTC 29153 / YM16-304</strain>
    </source>
</reference>
<sequence length="86" mass="9621">MWGVDWFLFRRAHGWFASRSGVGAGTKKPETKQPMPPQLADEATFRVGARSNDTGNRVSVNQCRQTDIARRATPWGSETGDVNRSR</sequence>
<accession>A0A6C7E8Z4</accession>
<proteinExistence type="predicted"/>
<gene>
    <name evidence="2" type="ORF">YM304_13010</name>
</gene>
<feature type="region of interest" description="Disordered" evidence="1">
    <location>
        <begin position="49"/>
        <end position="86"/>
    </location>
</feature>
<dbReference type="EMBL" id="AP012057">
    <property type="protein sequence ID" value="BAN01615.1"/>
    <property type="molecule type" value="Genomic_DNA"/>
</dbReference>
<evidence type="ECO:0000313" key="2">
    <source>
        <dbReference type="EMBL" id="BAN01615.1"/>
    </source>
</evidence>
<keyword evidence="3" id="KW-1185">Reference proteome</keyword>
<evidence type="ECO:0000313" key="3">
    <source>
        <dbReference type="Proteomes" id="UP000011863"/>
    </source>
</evidence>
<dbReference type="AlphaFoldDB" id="A0A6C7E8Z4"/>
<evidence type="ECO:0000256" key="1">
    <source>
        <dbReference type="SAM" id="MobiDB-lite"/>
    </source>
</evidence>
<organism evidence="2 3">
    <name type="scientific">Ilumatobacter coccineus (strain NBRC 103263 / KCTC 29153 / YM16-304)</name>
    <dbReference type="NCBI Taxonomy" id="1313172"/>
    <lineage>
        <taxon>Bacteria</taxon>
        <taxon>Bacillati</taxon>
        <taxon>Actinomycetota</taxon>
        <taxon>Acidimicrobiia</taxon>
        <taxon>Acidimicrobiales</taxon>
        <taxon>Ilumatobacteraceae</taxon>
        <taxon>Ilumatobacter</taxon>
    </lineage>
</organism>
<feature type="compositionally biased region" description="Polar residues" evidence="1">
    <location>
        <begin position="51"/>
        <end position="65"/>
    </location>
</feature>
<dbReference type="Proteomes" id="UP000011863">
    <property type="component" value="Chromosome"/>
</dbReference>
<protein>
    <submittedName>
        <fullName evidence="2">Uncharacterized protein</fullName>
    </submittedName>
</protein>